<evidence type="ECO:0000256" key="2">
    <source>
        <dbReference type="ARBA" id="ARBA00022490"/>
    </source>
</evidence>
<organism evidence="5 6">
    <name type="scientific">Ascobolus immersus RN42</name>
    <dbReference type="NCBI Taxonomy" id="1160509"/>
    <lineage>
        <taxon>Eukaryota</taxon>
        <taxon>Fungi</taxon>
        <taxon>Dikarya</taxon>
        <taxon>Ascomycota</taxon>
        <taxon>Pezizomycotina</taxon>
        <taxon>Pezizomycetes</taxon>
        <taxon>Pezizales</taxon>
        <taxon>Ascobolaceae</taxon>
        <taxon>Ascobolus</taxon>
    </lineage>
</organism>
<dbReference type="InterPro" id="IPR016437">
    <property type="entry name" value="MCT-1/Tma20"/>
</dbReference>
<keyword evidence="2 3" id="KW-0963">Cytoplasm</keyword>
<evidence type="ECO:0000259" key="4">
    <source>
        <dbReference type="SMART" id="SM00359"/>
    </source>
</evidence>
<dbReference type="GO" id="GO:0005737">
    <property type="term" value="C:cytoplasm"/>
    <property type="evidence" value="ECO:0007669"/>
    <property type="project" value="UniProtKB-SubCell"/>
</dbReference>
<dbReference type="Pfam" id="PF01472">
    <property type="entry name" value="PUA"/>
    <property type="match status" value="1"/>
</dbReference>
<evidence type="ECO:0000313" key="6">
    <source>
        <dbReference type="Proteomes" id="UP000275078"/>
    </source>
</evidence>
<feature type="domain" description="PUA" evidence="4">
    <location>
        <begin position="91"/>
        <end position="173"/>
    </location>
</feature>
<evidence type="ECO:0000256" key="1">
    <source>
        <dbReference type="ARBA" id="ARBA00004496"/>
    </source>
</evidence>
<dbReference type="InterPro" id="IPR041366">
    <property type="entry name" value="Pre-PUA"/>
</dbReference>
<dbReference type="SMART" id="SM00359">
    <property type="entry name" value="PUA"/>
    <property type="match status" value="1"/>
</dbReference>
<comment type="similarity">
    <text evidence="3">Belongs to the TMA20 family.</text>
</comment>
<dbReference type="PROSITE" id="PS50890">
    <property type="entry name" value="PUA"/>
    <property type="match status" value="1"/>
</dbReference>
<gene>
    <name evidence="5" type="ORF">BJ508DRAFT_411709</name>
</gene>
<dbReference type="EMBL" id="ML119652">
    <property type="protein sequence ID" value="RPA85705.1"/>
    <property type="molecule type" value="Genomic_DNA"/>
</dbReference>
<comment type="subcellular location">
    <subcellularLocation>
        <location evidence="1 3">Cytoplasm</location>
    </subcellularLocation>
</comment>
<keyword evidence="6" id="KW-1185">Reference proteome</keyword>
<proteinExistence type="inferred from homology"/>
<evidence type="ECO:0000313" key="5">
    <source>
        <dbReference type="EMBL" id="RPA85705.1"/>
    </source>
</evidence>
<dbReference type="InterPro" id="IPR002478">
    <property type="entry name" value="PUA"/>
</dbReference>
<protein>
    <recommendedName>
        <fullName evidence="3">Translation machinery-associated protein 20</fullName>
    </recommendedName>
</protein>
<dbReference type="InterPro" id="IPR004521">
    <property type="entry name" value="Uncharacterised_CHP00451"/>
</dbReference>
<dbReference type="InterPro" id="IPR015947">
    <property type="entry name" value="PUA-like_sf"/>
</dbReference>
<evidence type="ECO:0000256" key="3">
    <source>
        <dbReference type="PIRNR" id="PIRNR005067"/>
    </source>
</evidence>
<dbReference type="STRING" id="1160509.A0A3N4IHT7"/>
<dbReference type="Pfam" id="PF17832">
    <property type="entry name" value="Pre-PUA"/>
    <property type="match status" value="1"/>
</dbReference>
<reference evidence="5 6" key="1">
    <citation type="journal article" date="2018" name="Nat. Ecol. Evol.">
        <title>Pezizomycetes genomes reveal the molecular basis of ectomycorrhizal truffle lifestyle.</title>
        <authorList>
            <person name="Murat C."/>
            <person name="Payen T."/>
            <person name="Noel B."/>
            <person name="Kuo A."/>
            <person name="Morin E."/>
            <person name="Chen J."/>
            <person name="Kohler A."/>
            <person name="Krizsan K."/>
            <person name="Balestrini R."/>
            <person name="Da Silva C."/>
            <person name="Montanini B."/>
            <person name="Hainaut M."/>
            <person name="Levati E."/>
            <person name="Barry K.W."/>
            <person name="Belfiori B."/>
            <person name="Cichocki N."/>
            <person name="Clum A."/>
            <person name="Dockter R.B."/>
            <person name="Fauchery L."/>
            <person name="Guy J."/>
            <person name="Iotti M."/>
            <person name="Le Tacon F."/>
            <person name="Lindquist E.A."/>
            <person name="Lipzen A."/>
            <person name="Malagnac F."/>
            <person name="Mello A."/>
            <person name="Molinier V."/>
            <person name="Miyauchi S."/>
            <person name="Poulain J."/>
            <person name="Riccioni C."/>
            <person name="Rubini A."/>
            <person name="Sitrit Y."/>
            <person name="Splivallo R."/>
            <person name="Traeger S."/>
            <person name="Wang M."/>
            <person name="Zifcakova L."/>
            <person name="Wipf D."/>
            <person name="Zambonelli A."/>
            <person name="Paolocci F."/>
            <person name="Nowrousian M."/>
            <person name="Ottonello S."/>
            <person name="Baldrian P."/>
            <person name="Spatafora J.W."/>
            <person name="Henrissat B."/>
            <person name="Nagy L.G."/>
            <person name="Aury J.M."/>
            <person name="Wincker P."/>
            <person name="Grigoriev I.V."/>
            <person name="Bonfante P."/>
            <person name="Martin F.M."/>
        </authorList>
    </citation>
    <scope>NUCLEOTIDE SEQUENCE [LARGE SCALE GENOMIC DNA]</scope>
    <source>
        <strain evidence="5 6">RN42</strain>
    </source>
</reference>
<comment type="function">
    <text evidence="3">Involved in translation.</text>
</comment>
<sequence>MFKKPIQTPLQKSKLKSSAQRALRNKLVEQFPLLEPYIDEVMPKKGSLEIIKGPEKVSIYALDNEVLFYQDGNEPLVPNLRIVHKFPQAFPTIQIDRGAIRFVLSGAQLMCPGLTSPGGKLPEEGQDIEKGQVVAINAEGKENAVMVGILKMGTKDIRTVKKGVAVEGGMYLGDGLWNLKIA</sequence>
<dbReference type="PIRSF" id="PIRSF005067">
    <property type="entry name" value="Tma_RNA-bind_prd"/>
    <property type="match status" value="1"/>
</dbReference>
<dbReference type="Gene3D" id="3.10.400.20">
    <property type="match status" value="1"/>
</dbReference>
<dbReference type="NCBIfam" id="TIGR00451">
    <property type="entry name" value="unchar_dom_2"/>
    <property type="match status" value="1"/>
</dbReference>
<dbReference type="CDD" id="cd21155">
    <property type="entry name" value="PUA_MCTS-1-like"/>
    <property type="match status" value="1"/>
</dbReference>
<dbReference type="PANTHER" id="PTHR22798">
    <property type="entry name" value="MCT-1 PROTEIN"/>
    <property type="match status" value="1"/>
</dbReference>
<dbReference type="CDD" id="cd11609">
    <property type="entry name" value="MCT1_N"/>
    <property type="match status" value="1"/>
</dbReference>
<dbReference type="Proteomes" id="UP000275078">
    <property type="component" value="Unassembled WGS sequence"/>
</dbReference>
<dbReference type="AlphaFoldDB" id="A0A3N4IHT7"/>
<dbReference type="GO" id="GO:0001731">
    <property type="term" value="P:formation of translation preinitiation complex"/>
    <property type="evidence" value="ECO:0007669"/>
    <property type="project" value="TreeGrafter"/>
</dbReference>
<dbReference type="OrthoDB" id="10249667at2759"/>
<accession>A0A3N4IHT7</accession>
<dbReference type="GO" id="GO:0003723">
    <property type="term" value="F:RNA binding"/>
    <property type="evidence" value="ECO:0007669"/>
    <property type="project" value="InterPro"/>
</dbReference>
<dbReference type="PANTHER" id="PTHR22798:SF0">
    <property type="entry name" value="MALIGNANT T-CELL-AMPLIFIED SEQUENCE 1"/>
    <property type="match status" value="1"/>
</dbReference>
<name>A0A3N4IHT7_ASCIM</name>
<dbReference type="SUPFAM" id="SSF88697">
    <property type="entry name" value="PUA domain-like"/>
    <property type="match status" value="1"/>
</dbReference>